<accession>A0ABX7X1B7</accession>
<dbReference type="RefSeq" id="WP_210223877.1">
    <property type="nucleotide sequence ID" value="NZ_CP072801.1"/>
</dbReference>
<proteinExistence type="predicted"/>
<evidence type="ECO:0000313" key="1">
    <source>
        <dbReference type="EMBL" id="QTR47624.1"/>
    </source>
</evidence>
<dbReference type="EMBL" id="CP072801">
    <property type="protein sequence ID" value="QTR47624.1"/>
    <property type="molecule type" value="Genomic_DNA"/>
</dbReference>
<protein>
    <submittedName>
        <fullName evidence="1">Uncharacterized protein</fullName>
    </submittedName>
</protein>
<keyword evidence="2" id="KW-1185">Reference proteome</keyword>
<organism evidence="1 2">
    <name type="scientific">Thiothrix litoralis</name>
    <dbReference type="NCBI Taxonomy" id="2891210"/>
    <lineage>
        <taxon>Bacteria</taxon>
        <taxon>Pseudomonadati</taxon>
        <taxon>Pseudomonadota</taxon>
        <taxon>Gammaproteobacteria</taxon>
        <taxon>Thiotrichales</taxon>
        <taxon>Thiotrichaceae</taxon>
        <taxon>Thiothrix</taxon>
    </lineage>
</organism>
<evidence type="ECO:0000313" key="2">
    <source>
        <dbReference type="Proteomes" id="UP000672039"/>
    </source>
</evidence>
<sequence length="62" mass="6747">MVLYGGERVLPFGESDEVKLWAVPLGMMAGEGIWRIKVQCQGLVGHRFFYSLNVKSDGCGGG</sequence>
<name>A0ABX7X1B7_9GAMM</name>
<reference evidence="1 2" key="1">
    <citation type="submission" date="2021-04" db="EMBL/GenBank/DDBJ databases">
        <title>Genomics, taxonomy and metabolism of representatives of sulfur bacteria of the genus Thiothrix: Thiothrix fructosivorans QT, Thiothrix unzii A1T and three new species, Thiothrix subterranea sp. nov., Thiothrix litoralis sp. nov. and 'Candidatus Thiothrix anitrata' sp. nov.</title>
        <authorList>
            <person name="Ravin N.V."/>
            <person name="Smolyakov D."/>
            <person name="Rudenko T.S."/>
            <person name="Mardanov A.V."/>
            <person name="Beletsky A.V."/>
            <person name="Markov N.D."/>
            <person name="Fomenkov A.I."/>
            <person name="Roberts R.J."/>
            <person name="Karnachuk O.V."/>
            <person name="Novikov A."/>
            <person name="Grabovich M.Y."/>
        </authorList>
    </citation>
    <scope>NUCLEOTIDE SEQUENCE [LARGE SCALE GENOMIC DNA]</scope>
    <source>
        <strain evidence="1 2">AS</strain>
    </source>
</reference>
<gene>
    <name evidence="1" type="ORF">J9253_06775</name>
</gene>
<dbReference type="Proteomes" id="UP000672039">
    <property type="component" value="Chromosome"/>
</dbReference>